<dbReference type="STRING" id="1688.BCUN_1750"/>
<dbReference type="Gene3D" id="2.60.40.740">
    <property type="match status" value="1"/>
</dbReference>
<evidence type="ECO:0000313" key="2">
    <source>
        <dbReference type="EMBL" id="KFI58572.1"/>
    </source>
</evidence>
<accession>A0A087AIH2</accession>
<dbReference type="OrthoDB" id="3223769at2"/>
<evidence type="ECO:0000256" key="1">
    <source>
        <dbReference type="SAM" id="SignalP"/>
    </source>
</evidence>
<dbReference type="eggNOG" id="COG4932">
    <property type="taxonomic scope" value="Bacteria"/>
</dbReference>
<gene>
    <name evidence="2" type="ORF">BCUN_1750</name>
</gene>
<reference evidence="2 3" key="1">
    <citation type="submission" date="2014-03" db="EMBL/GenBank/DDBJ databases">
        <title>Genomics of Bifidobacteria.</title>
        <authorList>
            <person name="Ventura M."/>
            <person name="Milani C."/>
            <person name="Lugli G.A."/>
        </authorList>
    </citation>
    <scope>NUCLEOTIDE SEQUENCE [LARGE SCALE GENOMIC DNA]</scope>
    <source>
        <strain evidence="2 3">LMG 10738</strain>
    </source>
</reference>
<keyword evidence="3" id="KW-1185">Reference proteome</keyword>
<name>A0A087AIH2_9BIFI</name>
<organism evidence="2 3">
    <name type="scientific">Bifidobacterium cuniculi</name>
    <dbReference type="NCBI Taxonomy" id="1688"/>
    <lineage>
        <taxon>Bacteria</taxon>
        <taxon>Bacillati</taxon>
        <taxon>Actinomycetota</taxon>
        <taxon>Actinomycetes</taxon>
        <taxon>Bifidobacteriales</taxon>
        <taxon>Bifidobacteriaceae</taxon>
        <taxon>Bifidobacterium</taxon>
    </lineage>
</organism>
<evidence type="ECO:0000313" key="3">
    <source>
        <dbReference type="Proteomes" id="UP000029067"/>
    </source>
</evidence>
<dbReference type="Proteomes" id="UP000029067">
    <property type="component" value="Unassembled WGS sequence"/>
</dbReference>
<protein>
    <submittedName>
        <fullName evidence="2">Fimbrial subunit</fullName>
    </submittedName>
</protein>
<dbReference type="RefSeq" id="WP_033516498.1">
    <property type="nucleotide sequence ID" value="NZ_JGYV01000029.1"/>
</dbReference>
<dbReference type="EMBL" id="JGYV01000029">
    <property type="protein sequence ID" value="KFI58572.1"/>
    <property type="molecule type" value="Genomic_DNA"/>
</dbReference>
<dbReference type="AlphaFoldDB" id="A0A087AIH2"/>
<dbReference type="NCBIfam" id="TIGR04226">
    <property type="entry name" value="RrgB_K2N_iso_D2"/>
    <property type="match status" value="1"/>
</dbReference>
<proteinExistence type="predicted"/>
<feature type="signal peptide" evidence="1">
    <location>
        <begin position="1"/>
        <end position="29"/>
    </location>
</feature>
<sequence>MNLKRIFAGVAAAATMLGGLAIGATSANAADSANTITITGDVSGRTFTAYPLGTYVNEVLTGDEVTSVDFNQATWTSPSIAEAATTAISPDTIPDAYKGNVLAYMTTLNETTDGAKLRRFAEELSKATGKPDAAATATGKDGAALLENLTPGYYLIIDSAGAPILVGTAIEHDGKVYDQFNGQTLGVAYAKPTEPSKPGKTVSGDINGTVTQGDVLGYVITSVIPGTAGNDPFTYKIKDVASKGLDMPTDKSGFGVTINGEPYADFTVTSSTNANGETETIIDLGDVKGKDGQTVQVTYNATVNEQAVNEYTNTASVAPQHH</sequence>
<keyword evidence="1" id="KW-0732">Signal</keyword>
<dbReference type="InterPro" id="IPR026466">
    <property type="entry name" value="Fim_isopep_form_D2_dom"/>
</dbReference>
<comment type="caution">
    <text evidence="2">The sequence shown here is derived from an EMBL/GenBank/DDBJ whole genome shotgun (WGS) entry which is preliminary data.</text>
</comment>
<feature type="chain" id="PRO_5001818421" evidence="1">
    <location>
        <begin position="30"/>
        <end position="322"/>
    </location>
</feature>